<dbReference type="InterPro" id="IPR011335">
    <property type="entry name" value="Restrct_endonuc-II-like"/>
</dbReference>
<gene>
    <name evidence="3" type="ORF">SPIROBIBN47_180011</name>
</gene>
<dbReference type="InterPro" id="IPR027417">
    <property type="entry name" value="P-loop_NTPase"/>
</dbReference>
<accession>A0A3P3XGL9</accession>
<dbReference type="EMBL" id="FWDM01000010">
    <property type="protein sequence ID" value="SLM11135.1"/>
    <property type="molecule type" value="Genomic_DNA"/>
</dbReference>
<evidence type="ECO:0000313" key="3">
    <source>
        <dbReference type="EMBL" id="SLM11135.1"/>
    </source>
</evidence>
<dbReference type="Pfam" id="PF13173">
    <property type="entry name" value="AAA_14"/>
    <property type="match status" value="1"/>
</dbReference>
<protein>
    <recommendedName>
        <fullName evidence="4">ATPase</fullName>
    </recommendedName>
</protein>
<reference evidence="3" key="1">
    <citation type="submission" date="2017-02" db="EMBL/GenBank/DDBJ databases">
        <authorList>
            <person name="Regsiter A."/>
            <person name="William W."/>
        </authorList>
    </citation>
    <scope>NUCLEOTIDE SEQUENCE</scope>
    <source>
        <strain evidence="3">Bib</strain>
    </source>
</reference>
<evidence type="ECO:0008006" key="4">
    <source>
        <dbReference type="Google" id="ProtNLM"/>
    </source>
</evidence>
<dbReference type="AlphaFoldDB" id="A0A3P3XGL9"/>
<evidence type="ECO:0000259" key="1">
    <source>
        <dbReference type="Pfam" id="PF13173"/>
    </source>
</evidence>
<name>A0A3P3XGL9_9SPIR</name>
<sequence length="430" mass="48036">MQRTLMMKLLEWKARPSRMPLLLYGARQVGKTYLLQEFGRTCFQDTIYINFETDSRLASEFSGDIDPHRLIGVLELYFNRKINPDSTLIILDEIQACERALTSLKYFCERAPQYPIVAAGSVLGVTVHRNQHSFPVGKVEMLTLYPMDFEEFLRALGQEALIDVIREAYANHAPLPGALHEKALELFKTYLMVGGMPGAVLAYLKDGRMLDALSVQSLILSSYVADMSKYASPAETTRILACFDSIPAQLAKENRKFQYKVVKKGGSATIFGPSIDWLVAAGVVLKCDRIEHPFIPLAAHRDLSAFKLYMADTGLLLCKSGVPASIMFSGWDNSTFSGAIAENYVAASLKAKGYPLYYWESKGTAEIDFILPRGEEVIPIEVKAGVHTKSRSLGVYRAQYKPDHVIRISHRNFGVENGIQAVPMYAVFCM</sequence>
<organism evidence="3">
    <name type="scientific">uncultured spirochete</name>
    <dbReference type="NCBI Taxonomy" id="156406"/>
    <lineage>
        <taxon>Bacteria</taxon>
        <taxon>Pseudomonadati</taxon>
        <taxon>Spirochaetota</taxon>
        <taxon>Spirochaetia</taxon>
        <taxon>Spirochaetales</taxon>
        <taxon>environmental samples</taxon>
    </lineage>
</organism>
<dbReference type="SUPFAM" id="SSF52980">
    <property type="entry name" value="Restriction endonuclease-like"/>
    <property type="match status" value="1"/>
</dbReference>
<dbReference type="PANTHER" id="PTHR33295:SF7">
    <property type="entry name" value="ATPASE"/>
    <property type="match status" value="1"/>
</dbReference>
<dbReference type="SUPFAM" id="SSF52540">
    <property type="entry name" value="P-loop containing nucleoside triphosphate hydrolases"/>
    <property type="match status" value="1"/>
</dbReference>
<dbReference type="InterPro" id="IPR041682">
    <property type="entry name" value="AAA_14"/>
</dbReference>
<evidence type="ECO:0000259" key="2">
    <source>
        <dbReference type="Pfam" id="PF13635"/>
    </source>
</evidence>
<proteinExistence type="predicted"/>
<dbReference type="InterPro" id="IPR025420">
    <property type="entry name" value="DUF4143"/>
</dbReference>
<feature type="domain" description="AAA" evidence="1">
    <location>
        <begin position="18"/>
        <end position="153"/>
    </location>
</feature>
<feature type="domain" description="DUF4143" evidence="2">
    <location>
        <begin position="226"/>
        <end position="385"/>
    </location>
</feature>
<dbReference type="PANTHER" id="PTHR33295">
    <property type="entry name" value="ATPASE"/>
    <property type="match status" value="1"/>
</dbReference>
<dbReference type="Pfam" id="PF13635">
    <property type="entry name" value="DUF4143"/>
    <property type="match status" value="1"/>
</dbReference>
<dbReference type="Gene3D" id="3.40.50.300">
    <property type="entry name" value="P-loop containing nucleotide triphosphate hydrolases"/>
    <property type="match status" value="1"/>
</dbReference>